<feature type="region of interest" description="Disordered" evidence="1">
    <location>
        <begin position="812"/>
        <end position="873"/>
    </location>
</feature>
<feature type="compositionally biased region" description="Gly residues" evidence="1">
    <location>
        <begin position="861"/>
        <end position="873"/>
    </location>
</feature>
<dbReference type="AlphaFoldDB" id="V8NJR3"/>
<reference evidence="2 3" key="1">
    <citation type="journal article" date="2013" name="Proc. Natl. Acad. Sci. U.S.A.">
        <title>The king cobra genome reveals dynamic gene evolution and adaptation in the snake venom system.</title>
        <authorList>
            <person name="Vonk F.J."/>
            <person name="Casewell N.R."/>
            <person name="Henkel C.V."/>
            <person name="Heimberg A.M."/>
            <person name="Jansen H.J."/>
            <person name="McCleary R.J."/>
            <person name="Kerkkamp H.M."/>
            <person name="Vos R.A."/>
            <person name="Guerreiro I."/>
            <person name="Calvete J.J."/>
            <person name="Wuster W."/>
            <person name="Woods A.E."/>
            <person name="Logan J.M."/>
            <person name="Harrison R.A."/>
            <person name="Castoe T.A."/>
            <person name="de Koning A.P."/>
            <person name="Pollock D.D."/>
            <person name="Yandell M."/>
            <person name="Calderon D."/>
            <person name="Renjifo C."/>
            <person name="Currier R.B."/>
            <person name="Salgado D."/>
            <person name="Pla D."/>
            <person name="Sanz L."/>
            <person name="Hyder A.S."/>
            <person name="Ribeiro J.M."/>
            <person name="Arntzen J.W."/>
            <person name="van den Thillart G.E."/>
            <person name="Boetzer M."/>
            <person name="Pirovano W."/>
            <person name="Dirks R.P."/>
            <person name="Spaink H.P."/>
            <person name="Duboule D."/>
            <person name="McGlinn E."/>
            <person name="Kini R.M."/>
            <person name="Richardson M.K."/>
        </authorList>
    </citation>
    <scope>NUCLEOTIDE SEQUENCE</scope>
    <source>
        <tissue evidence="2">Blood</tissue>
    </source>
</reference>
<name>V8NJR3_OPHHA</name>
<accession>V8NJR3</accession>
<comment type="caution">
    <text evidence="2">The sequence shown here is derived from an EMBL/GenBank/DDBJ whole genome shotgun (WGS) entry which is preliminary data.</text>
</comment>
<evidence type="ECO:0000313" key="2">
    <source>
        <dbReference type="EMBL" id="ETE62325.1"/>
    </source>
</evidence>
<proteinExistence type="predicted"/>
<dbReference type="Proteomes" id="UP000018936">
    <property type="component" value="Unassembled WGS sequence"/>
</dbReference>
<evidence type="ECO:0000313" key="3">
    <source>
        <dbReference type="Proteomes" id="UP000018936"/>
    </source>
</evidence>
<gene>
    <name evidence="2" type="ORF">L345_11919</name>
</gene>
<feature type="non-terminal residue" evidence="2">
    <location>
        <position position="1"/>
    </location>
</feature>
<protein>
    <submittedName>
        <fullName evidence="2">Uncharacterized protein</fullName>
    </submittedName>
</protein>
<feature type="region of interest" description="Disordered" evidence="1">
    <location>
        <begin position="86"/>
        <end position="106"/>
    </location>
</feature>
<evidence type="ECO:0000256" key="1">
    <source>
        <dbReference type="SAM" id="MobiDB-lite"/>
    </source>
</evidence>
<dbReference type="EMBL" id="AZIM01003319">
    <property type="protein sequence ID" value="ETE62325.1"/>
    <property type="molecule type" value="Genomic_DNA"/>
</dbReference>
<organism evidence="2 3">
    <name type="scientific">Ophiophagus hannah</name>
    <name type="common">King cobra</name>
    <name type="synonym">Naja hannah</name>
    <dbReference type="NCBI Taxonomy" id="8665"/>
    <lineage>
        <taxon>Eukaryota</taxon>
        <taxon>Metazoa</taxon>
        <taxon>Chordata</taxon>
        <taxon>Craniata</taxon>
        <taxon>Vertebrata</taxon>
        <taxon>Euteleostomi</taxon>
        <taxon>Lepidosauria</taxon>
        <taxon>Squamata</taxon>
        <taxon>Bifurcata</taxon>
        <taxon>Unidentata</taxon>
        <taxon>Episquamata</taxon>
        <taxon>Toxicofera</taxon>
        <taxon>Serpentes</taxon>
        <taxon>Colubroidea</taxon>
        <taxon>Elapidae</taxon>
        <taxon>Elapinae</taxon>
        <taxon>Ophiophagus</taxon>
    </lineage>
</organism>
<keyword evidence="3" id="KW-1185">Reference proteome</keyword>
<sequence length="873" mass="95218">MPFLNICLYPGSNSQPPDYEARAPPLGHRTTHIIPCQWSKKENSWKVTVPQAKLSFVSPVFFFGTWQRWGADFHILNRTCNEQKKDRVPVNTPDGIKTPRQAYSSSKTHVRHIVQSGCSPNPSWLRSTLLPTPGRAALAPTGKNVILATHPQLSLPPATLPFPQLQPALLPNRPCCGSPEDAPKMASGLTDCPPQLRRTSCKKKSNGGASLKSFSSHGWSPLMLRWVSGLPGLPVLAESLRPALTDGYETLDALSLTRMGTFQSKRRLQEREDRIKNHLTLAASGKSLGWAVLGLTTIGLATVQMICQLGLPHTAISASLLLSCEQKLGCLATRIDRFEVTTALKNGLMAVFRRDNHCSVPMTIMSSKFRWSCDQAKPMGKPDSFNKQVTNLSSAVIPLTTLARKMGHLTNVLLSDTNFGLGCGLEGYLYLMLEVGEGRQVACLRAEFLFFMNEGKYTSSSFNDPTIPCRVESGQLNGAECLLAGCPSCHQVFVLRAFGLVLEPIFRETSCKVALIYLHLIKSLGAQTLEATANDLIAGHQDSNHQLKSHAQPGTKERRSLRTGSSMSLKARKTKPLTFAENPLKDLQLEASKPPPKKRPWEDTSPLVPCTLVPFISNKGLVWFFSCLLLQAKNLKEAPRLTTARYKLPFSNPACRSFSDRLKLQRHWKKGHDRGSRLGPLGHAGVGFSRFGPVQAKTLALISQLRTGSLRRSCGPARPCAVLTYTCSGDLHGRADYHASAVLLPRSNIEAANRLSAPVTASHHWSRCHAILSLRPSNKQSHWEARFTSQPAVVERGSARLTMATTCICEPPLKPEDTLAPSDPCLEEELEPELSNGDGTSPMTPLESPGAEDNAVPSASGIGGVDTGGSGIQ</sequence>
<feature type="region of interest" description="Disordered" evidence="1">
    <location>
        <begin position="542"/>
        <end position="572"/>
    </location>
</feature>